<dbReference type="Proteomes" id="UP001230328">
    <property type="component" value="Unassembled WGS sequence"/>
</dbReference>
<dbReference type="InterPro" id="IPR025507">
    <property type="entry name" value="DUF4394"/>
</dbReference>
<proteinExistence type="predicted"/>
<accession>A0ABU0SKZ0</accession>
<protein>
    <recommendedName>
        <fullName evidence="1">DUF4394 domain-containing protein</fullName>
    </recommendedName>
</protein>
<name>A0ABU0SKZ0_9ACTN</name>
<gene>
    <name evidence="2" type="ORF">QF035_001807</name>
</gene>
<dbReference type="EMBL" id="JAUSZI010000002">
    <property type="protein sequence ID" value="MDQ1024225.1"/>
    <property type="molecule type" value="Genomic_DNA"/>
</dbReference>
<keyword evidence="3" id="KW-1185">Reference proteome</keyword>
<comment type="caution">
    <text evidence="2">The sequence shown here is derived from an EMBL/GenBank/DDBJ whole genome shotgun (WGS) entry which is preliminary data.</text>
</comment>
<organism evidence="2 3">
    <name type="scientific">Streptomyces umbrinus</name>
    <dbReference type="NCBI Taxonomy" id="67370"/>
    <lineage>
        <taxon>Bacteria</taxon>
        <taxon>Bacillati</taxon>
        <taxon>Actinomycetota</taxon>
        <taxon>Actinomycetes</taxon>
        <taxon>Kitasatosporales</taxon>
        <taxon>Streptomycetaceae</taxon>
        <taxon>Streptomyces</taxon>
        <taxon>Streptomyces phaeochromogenes group</taxon>
    </lineage>
</organism>
<dbReference type="Pfam" id="PF14339">
    <property type="entry name" value="DUF4394"/>
    <property type="match status" value="1"/>
</dbReference>
<reference evidence="2 3" key="1">
    <citation type="submission" date="2023-07" db="EMBL/GenBank/DDBJ databases">
        <title>Comparative genomics of wheat-associated soil bacteria to identify genetic determinants of phenazine resistance.</title>
        <authorList>
            <person name="Mouncey N."/>
        </authorList>
    </citation>
    <scope>NUCLEOTIDE SEQUENCE [LARGE SCALE GENOMIC DNA]</scope>
    <source>
        <strain evidence="2 3">V2I4</strain>
    </source>
</reference>
<evidence type="ECO:0000313" key="2">
    <source>
        <dbReference type="EMBL" id="MDQ1024225.1"/>
    </source>
</evidence>
<evidence type="ECO:0000313" key="3">
    <source>
        <dbReference type="Proteomes" id="UP001230328"/>
    </source>
</evidence>
<feature type="domain" description="DUF4394" evidence="1">
    <location>
        <begin position="73"/>
        <end position="304"/>
    </location>
</feature>
<evidence type="ECO:0000259" key="1">
    <source>
        <dbReference type="Pfam" id="PF14339"/>
    </source>
</evidence>
<sequence length="310" mass="31780">MPMPQYTLVLTSTLKLTPTEREEAMKAGLRKKLATAVAAASAMAALVVATPGTSHAATPSLPAFGISADGKLMAYFTTDRPDVLNWFRVINGLSGDTSVIGIDFRVQNGLMYAVGNQGGVYTVKTPPAVPDVQVTKVSQLSVPLQGTNFGVDFNPAADRLRIISDTGQNLAHNLANSSTATNTPLTTDGATTHGVTGAAYTNNDLNSATATTLFDINTTSDQVVIQSPPANGLLTATGSLGFDAGANAGFDIFSDLSAGKTISNTAFAALTPAGASTTTLYTVDVLTGATTDVYAFPIPITDIAVALDAG</sequence>